<evidence type="ECO:0008006" key="3">
    <source>
        <dbReference type="Google" id="ProtNLM"/>
    </source>
</evidence>
<accession>A0ABU3PD27</accession>
<dbReference type="EMBL" id="JAVXZY010000005">
    <property type="protein sequence ID" value="MDT9000438.1"/>
    <property type="molecule type" value="Genomic_DNA"/>
</dbReference>
<keyword evidence="2" id="KW-1185">Reference proteome</keyword>
<name>A0ABU3PD27_9BURK</name>
<organism evidence="1 2">
    <name type="scientific">Roseateles aquae</name>
    <dbReference type="NCBI Taxonomy" id="3077235"/>
    <lineage>
        <taxon>Bacteria</taxon>
        <taxon>Pseudomonadati</taxon>
        <taxon>Pseudomonadota</taxon>
        <taxon>Betaproteobacteria</taxon>
        <taxon>Burkholderiales</taxon>
        <taxon>Sphaerotilaceae</taxon>
        <taxon>Roseateles</taxon>
    </lineage>
</organism>
<protein>
    <recommendedName>
        <fullName evidence="3">HEPN domain-containing protein</fullName>
    </recommendedName>
</protein>
<dbReference type="RefSeq" id="WP_315651021.1">
    <property type="nucleotide sequence ID" value="NZ_JAVXZY010000005.1"/>
</dbReference>
<evidence type="ECO:0000313" key="1">
    <source>
        <dbReference type="EMBL" id="MDT9000438.1"/>
    </source>
</evidence>
<dbReference type="Proteomes" id="UP001246372">
    <property type="component" value="Unassembled WGS sequence"/>
</dbReference>
<proteinExistence type="predicted"/>
<comment type="caution">
    <text evidence="1">The sequence shown here is derived from an EMBL/GenBank/DDBJ whole genome shotgun (WGS) entry which is preliminary data.</text>
</comment>
<sequence length="262" mass="29111">MNAESTSTQWNIDETRRLVNSRWGPGQLWKIRPVLRASTVRMLHANYHYAEYQRIVSTHVDERLAAGTDIWTIGLPGSRQESDQSNLFFIQCEAHLFACAQAIHATCDILAHVVFYALGLNLGSEPFKRRVDLHSIADFLKKTKQADARLVPLSEEFELLRQSAEFLEINALVNQLKHHGGPTVNLALEPAEGQPYEVRFDEFQRPDGSRPAKAAKQVLGSAYERVNVATVNIGRALNVWLHACAPATAAEATAVDAEASPS</sequence>
<gene>
    <name evidence="1" type="ORF">RQP53_14275</name>
</gene>
<evidence type="ECO:0000313" key="2">
    <source>
        <dbReference type="Proteomes" id="UP001246372"/>
    </source>
</evidence>
<reference evidence="1" key="1">
    <citation type="submission" date="2023-09" db="EMBL/GenBank/DDBJ databases">
        <title>Paucibacter sp. APW11 Genome sequencing and assembly.</title>
        <authorList>
            <person name="Kim I."/>
        </authorList>
    </citation>
    <scope>NUCLEOTIDE SEQUENCE</scope>
    <source>
        <strain evidence="1">APW11</strain>
    </source>
</reference>